<organism evidence="2 3">
    <name type="scientific">Colletotrichum higginsianum (strain IMI 349063)</name>
    <name type="common">Crucifer anthracnose fungus</name>
    <dbReference type="NCBI Taxonomy" id="759273"/>
    <lineage>
        <taxon>Eukaryota</taxon>
        <taxon>Fungi</taxon>
        <taxon>Dikarya</taxon>
        <taxon>Ascomycota</taxon>
        <taxon>Pezizomycotina</taxon>
        <taxon>Sordariomycetes</taxon>
        <taxon>Hypocreomycetidae</taxon>
        <taxon>Glomerellales</taxon>
        <taxon>Glomerellaceae</taxon>
        <taxon>Colletotrichum</taxon>
        <taxon>Colletotrichum destructivum species complex</taxon>
    </lineage>
</organism>
<protein>
    <submittedName>
        <fullName evidence="2">Uncharacterized protein</fullName>
    </submittedName>
</protein>
<evidence type="ECO:0000313" key="3">
    <source>
        <dbReference type="Proteomes" id="UP000007174"/>
    </source>
</evidence>
<dbReference type="EMBL" id="CACQ02008926">
    <property type="protein sequence ID" value="CCF46659.1"/>
    <property type="molecule type" value="Genomic_DNA"/>
</dbReference>
<sequence>MPRTNALDRSATKGVRSPRHCLTGPNDQHWGSVCYCKGDERQAAGYDREGESYRMVVAEQASQTWPYRLREEVSGALMDVSQCVRCECIIIRIGADLLLRQPSNDNSKRLEAEWKAVRSSTGVAMRWDDDLADESCSGLGAILRFIERVERSPHGPVNVPAEDAVSFQDVDDFVCIGHFPPGTALRQAFEAVADKYRTEFTFGVVVVDVDSPGVAVAAAANDAKVVCHKRDDQSVHTWTSGDDGLEAWLVEASRPVIAELTPANHQRFLDVSRSPSPLPETRD</sequence>
<evidence type="ECO:0000313" key="2">
    <source>
        <dbReference type="EMBL" id="CCF46659.1"/>
    </source>
</evidence>
<dbReference type="STRING" id="759273.H1W2E6"/>
<dbReference type="AlphaFoldDB" id="H1W2E6"/>
<dbReference type="Gene3D" id="3.40.30.10">
    <property type="entry name" value="Glutaredoxin"/>
    <property type="match status" value="1"/>
</dbReference>
<evidence type="ECO:0000256" key="1">
    <source>
        <dbReference type="SAM" id="MobiDB-lite"/>
    </source>
</evidence>
<dbReference type="Proteomes" id="UP000007174">
    <property type="component" value="Unassembled WGS sequence"/>
</dbReference>
<gene>
    <name evidence="2" type="ORF">CH063_15339</name>
</gene>
<dbReference type="eggNOG" id="KOG0190">
    <property type="taxonomic scope" value="Eukaryota"/>
</dbReference>
<dbReference type="HOGENOM" id="CLU_983563_0_0_1"/>
<proteinExistence type="predicted"/>
<dbReference type="VEuPathDB" id="FungiDB:CH63R_03001"/>
<reference evidence="3" key="1">
    <citation type="journal article" date="2012" name="Nat. Genet.">
        <title>Lifestyle transitions in plant pathogenic Colletotrichum fungi deciphered by genome and transcriptome analyses.</title>
        <authorList>
            <person name="O'Connell R.J."/>
            <person name="Thon M.R."/>
            <person name="Hacquard S."/>
            <person name="Amyotte S.G."/>
            <person name="Kleemann J."/>
            <person name="Torres M.F."/>
            <person name="Damm U."/>
            <person name="Buiate E.A."/>
            <person name="Epstein L."/>
            <person name="Alkan N."/>
            <person name="Altmueller J."/>
            <person name="Alvarado-Balderrama L."/>
            <person name="Bauser C.A."/>
            <person name="Becker C."/>
            <person name="Birren B.W."/>
            <person name="Chen Z."/>
            <person name="Choi J."/>
            <person name="Crouch J.A."/>
            <person name="Duvick J.P."/>
            <person name="Farman M.A."/>
            <person name="Gan P."/>
            <person name="Heiman D."/>
            <person name="Henrissat B."/>
            <person name="Howard R.J."/>
            <person name="Kabbage M."/>
            <person name="Koch C."/>
            <person name="Kracher B."/>
            <person name="Kubo Y."/>
            <person name="Law A.D."/>
            <person name="Lebrun M.-H."/>
            <person name="Lee Y.-H."/>
            <person name="Miyara I."/>
            <person name="Moore N."/>
            <person name="Neumann U."/>
            <person name="Nordstroem K."/>
            <person name="Panaccione D.G."/>
            <person name="Panstruga R."/>
            <person name="Place M."/>
            <person name="Proctor R.H."/>
            <person name="Prusky D."/>
            <person name="Rech G."/>
            <person name="Reinhardt R."/>
            <person name="Rollins J.A."/>
            <person name="Rounsley S."/>
            <person name="Schardl C.L."/>
            <person name="Schwartz D.C."/>
            <person name="Shenoy N."/>
            <person name="Shirasu K."/>
            <person name="Sikhakolli U.R."/>
            <person name="Stueber K."/>
            <person name="Sukno S.A."/>
            <person name="Sweigard J.A."/>
            <person name="Takano Y."/>
            <person name="Takahara H."/>
            <person name="Trail F."/>
            <person name="van der Does H.C."/>
            <person name="Voll L.M."/>
            <person name="Will I."/>
            <person name="Young S."/>
            <person name="Zeng Q."/>
            <person name="Zhang J."/>
            <person name="Zhou S."/>
            <person name="Dickman M.B."/>
            <person name="Schulze-Lefert P."/>
            <person name="Ver Loren van Themaat E."/>
            <person name="Ma L.-J."/>
            <person name="Vaillancourt L.J."/>
        </authorList>
    </citation>
    <scope>NUCLEOTIDE SEQUENCE [LARGE SCALE GENOMIC DNA]</scope>
    <source>
        <strain evidence="3">IMI 349063</strain>
    </source>
</reference>
<name>H1W2E6_COLHI</name>
<accession>H1W2E6</accession>
<feature type="region of interest" description="Disordered" evidence="1">
    <location>
        <begin position="1"/>
        <end position="20"/>
    </location>
</feature>